<dbReference type="Pfam" id="PF11707">
    <property type="entry name" value="Npa1"/>
    <property type="match status" value="1"/>
</dbReference>
<reference evidence="5 6" key="1">
    <citation type="submission" date="2018-10" db="EMBL/GenBank/DDBJ databases">
        <title>Fifty Aureobasidium pullulans genomes reveal a recombining polyextremotolerant generalist.</title>
        <authorList>
            <person name="Gostincar C."/>
            <person name="Turk M."/>
            <person name="Zajc J."/>
            <person name="Gunde-Cimerman N."/>
        </authorList>
    </citation>
    <scope>NUCLEOTIDE SEQUENCE [LARGE SCALE GENOMIC DNA]</scope>
    <source>
        <strain evidence="5 6">EXF-6604</strain>
    </source>
</reference>
<dbReference type="Pfam" id="PF16201">
    <property type="entry name" value="NopRA1"/>
    <property type="match status" value="1"/>
</dbReference>
<gene>
    <name evidence="5" type="ORF">D6D01_01785</name>
</gene>
<name>A0A4S9LY29_AURPU</name>
<dbReference type="GO" id="GO:0005730">
    <property type="term" value="C:nucleolus"/>
    <property type="evidence" value="ECO:0007669"/>
    <property type="project" value="TreeGrafter"/>
</dbReference>
<sequence length="1149" mass="128243">MSRRCFLQGLDVFIISTNFYKMSKRFAESDGPEVRDNKRPKTQPPVAVIPATDIFSARQLQELLSFSQDGVQDLRNGIQSFKQFLELILYEKDEPNRPAKINILNDYLDAAKLKAARDKDADYLPDFMQAWGFANQTNNDYLASSVSSILALLLKTIATLLDSREYGILLIKTLLNHAQLKLISRSVSAPKHKEHVISPSLRILTEMVSFDGGLMAKQVYSKRDFTFESKIVARNLCLVKSGSGPSVRSNAVRYLLANFKYQGEGAKIDILKNGHIIKALFDHLKDDSADALQEIFKTLETGILRDETIPRATKTQTISERSLAGVLAALRTFAATESPTGDDSTLIRGKSATISFLKLVSTTPSLGLLRLSGWYPPGSERHTRDQNDDVDTDLALDLGLDSVDWYNKFQGQVTVRNTILSGFSQTLKPYASEEERDILLSIFTAAPEIIADYYFARGEKFSFEPKLTNTWIGYASFLFSSVRVPFPKYFGAQDHYASCPPPVSIAIENILPLPLTQRILTKSLNQSSDLITLFAVRILVVAFQKLQQVLQAFNVAAAEGNPLWKEGSIRLIAEFCQRCPHVKDVIAAFRKVSDDNILQKEAISRLLRMYYQVTPQAALEEKFDVSQALTVAMSRVETVTSDSENYAFRLLELQHLLVIAQCSAGMRWWHKQGSLKFSPFTTLLRLSAQTPVDQSTGSEFINLLQSVIDEHGILQQQTKQPPVNALIASLADDDAWKPSDALYTFIDECLGRLVRKPIKYLDDLDELAAGSDHGKILSVLVTVCLEQIPFTSNLAASDRSNVLMWFSRFLELLKLTGEDAELLQLIRQRVSDLPVVLSVELEPTLRSVASRRQSEDDKTAGPAASSDKKSTRQPLAFSEPPVEKHNHPELSRWQQKELEESLENGDIDSLILCLSSKDSSVRLQAHAAIRKLMAKVKESTNDDKDQIYLLLGELSETVSEMSPPIAQQPLPYIASVFATQALGILQDPSHFMYPKVNKYLNKGPIWNVGKLANYWVDKSVLETPEEDDKHWAEIEFVLEFIILGTRTLQDVHLLLPRNCMEKILDLFASPSAPKGVKDAVLKVAYRVAAVGGATSLVTRTGVLAWLDMRAKVGDVDAATLEVLRRKVNDGLDETRVKTWSKGAMMAVAA</sequence>
<dbReference type="InterPro" id="IPR021714">
    <property type="entry name" value="URB1_N"/>
</dbReference>
<organism evidence="5 6">
    <name type="scientific">Aureobasidium pullulans</name>
    <name type="common">Black yeast</name>
    <name type="synonym">Pullularia pullulans</name>
    <dbReference type="NCBI Taxonomy" id="5580"/>
    <lineage>
        <taxon>Eukaryota</taxon>
        <taxon>Fungi</taxon>
        <taxon>Dikarya</taxon>
        <taxon>Ascomycota</taxon>
        <taxon>Pezizomycotina</taxon>
        <taxon>Dothideomycetes</taxon>
        <taxon>Dothideomycetidae</taxon>
        <taxon>Dothideales</taxon>
        <taxon>Saccotheciaceae</taxon>
        <taxon>Aureobasidium</taxon>
    </lineage>
</organism>
<protein>
    <submittedName>
        <fullName evidence="5">Uncharacterized protein</fullName>
    </submittedName>
</protein>
<accession>A0A4S9LY29</accession>
<dbReference type="AlphaFoldDB" id="A0A4S9LY29"/>
<feature type="domain" description="URB1 C-terminal" evidence="3">
    <location>
        <begin position="909"/>
        <end position="1105"/>
    </location>
</feature>
<dbReference type="SUPFAM" id="SSF48371">
    <property type="entry name" value="ARM repeat"/>
    <property type="match status" value="1"/>
</dbReference>
<dbReference type="PANTHER" id="PTHR13500">
    <property type="entry name" value="NUCLEOLAR PRERIBOSOMAL-ASSOCIATED PROTEIN 1"/>
    <property type="match status" value="1"/>
</dbReference>
<feature type="compositionally biased region" description="Basic and acidic residues" evidence="1">
    <location>
        <begin position="881"/>
        <end position="892"/>
    </location>
</feature>
<dbReference type="InterPro" id="IPR059018">
    <property type="entry name" value="HEAT_URB1"/>
</dbReference>
<evidence type="ECO:0000313" key="6">
    <source>
        <dbReference type="Proteomes" id="UP000306584"/>
    </source>
</evidence>
<dbReference type="GO" id="GO:0000463">
    <property type="term" value="P:maturation of LSU-rRNA from tricistronic rRNA transcript (SSU-rRNA, 5.8S rRNA, LSU-rRNA)"/>
    <property type="evidence" value="ECO:0007669"/>
    <property type="project" value="TreeGrafter"/>
</dbReference>
<proteinExistence type="predicted"/>
<dbReference type="Pfam" id="PF26140">
    <property type="entry name" value="HEAT_URB1"/>
    <property type="match status" value="1"/>
</dbReference>
<evidence type="ECO:0000256" key="1">
    <source>
        <dbReference type="SAM" id="MobiDB-lite"/>
    </source>
</evidence>
<feature type="region of interest" description="Disordered" evidence="1">
    <location>
        <begin position="848"/>
        <end position="892"/>
    </location>
</feature>
<dbReference type="InterPro" id="IPR016024">
    <property type="entry name" value="ARM-type_fold"/>
</dbReference>
<dbReference type="InterPro" id="IPR039844">
    <property type="entry name" value="URB1"/>
</dbReference>
<dbReference type="GO" id="GO:0000466">
    <property type="term" value="P:maturation of 5.8S rRNA from tricistronic rRNA transcript (SSU-rRNA, 5.8S rRNA, LSU-rRNA)"/>
    <property type="evidence" value="ECO:0007669"/>
    <property type="project" value="TreeGrafter"/>
</dbReference>
<dbReference type="Proteomes" id="UP000306584">
    <property type="component" value="Unassembled WGS sequence"/>
</dbReference>
<dbReference type="InterPro" id="IPR032436">
    <property type="entry name" value="URB1_C"/>
</dbReference>
<evidence type="ECO:0000259" key="3">
    <source>
        <dbReference type="Pfam" id="PF16201"/>
    </source>
</evidence>
<feature type="domain" description="URB1 N-terminal" evidence="2">
    <location>
        <begin position="125"/>
        <end position="474"/>
    </location>
</feature>
<dbReference type="EMBL" id="QZBD01000034">
    <property type="protein sequence ID" value="THY34927.1"/>
    <property type="molecule type" value="Genomic_DNA"/>
</dbReference>
<evidence type="ECO:0000259" key="2">
    <source>
        <dbReference type="Pfam" id="PF11707"/>
    </source>
</evidence>
<comment type="caution">
    <text evidence="5">The sequence shown here is derived from an EMBL/GenBank/DDBJ whole genome shotgun (WGS) entry which is preliminary data.</text>
</comment>
<dbReference type="PANTHER" id="PTHR13500:SF0">
    <property type="entry name" value="NUCLEOLAR PRE-RIBOSOMAL-ASSOCIATED PROTEIN 1"/>
    <property type="match status" value="1"/>
</dbReference>
<evidence type="ECO:0000259" key="4">
    <source>
        <dbReference type="Pfam" id="PF26140"/>
    </source>
</evidence>
<evidence type="ECO:0000313" key="5">
    <source>
        <dbReference type="EMBL" id="THY34927.1"/>
    </source>
</evidence>
<feature type="domain" description="URB1 central HEAT repeat" evidence="4">
    <location>
        <begin position="663"/>
        <end position="831"/>
    </location>
</feature>